<evidence type="ECO:0000313" key="2">
    <source>
        <dbReference type="EMBL" id="AOZ65396.1"/>
    </source>
</evidence>
<proteinExistence type="predicted"/>
<sequence length="113" mass="12484">MKVLITGGRDYSDFDAFEKAMEMLPFKIELIIHGGARGADSIADMWAKKHGVFVMRMDALWNAHGKGAGPKRNWAMLNFGKPDYCVAFPGGNGTADMVRQCEKASVVVWKPYG</sequence>
<evidence type="ECO:0000313" key="3">
    <source>
        <dbReference type="Proteomes" id="UP000222016"/>
    </source>
</evidence>
<dbReference type="InterPro" id="IPR019627">
    <property type="entry name" value="YAcAr"/>
</dbReference>
<gene>
    <name evidence="2" type="ORF">kpv52_52</name>
</gene>
<dbReference type="EMBL" id="KX237516">
    <property type="protein sequence ID" value="AOZ65396.1"/>
    <property type="molecule type" value="Genomic_DNA"/>
</dbReference>
<accession>A0A1I9SEW9</accession>
<name>A0A1I9SEW9_9CAUD</name>
<reference evidence="2 3" key="1">
    <citation type="submission" date="2016-05" db="EMBL/GenBank/DDBJ databases">
        <title>Complete genome sequence of bacteriophage vB_KpnM_KpV52 lytic for Klebsiella pneumoniae.</title>
        <authorList>
            <person name="Komisarova E.V."/>
            <person name="Krasilnikova V.M."/>
            <person name="Kislichkina A.A."/>
            <person name="Myakinina V.P."/>
            <person name="Volozhantsev N.V."/>
        </authorList>
    </citation>
    <scope>NUCLEOTIDE SEQUENCE [LARGE SCALE GENOMIC DNA]</scope>
</reference>
<dbReference type="Pfam" id="PF10686">
    <property type="entry name" value="YAcAr"/>
    <property type="match status" value="1"/>
</dbReference>
<dbReference type="Proteomes" id="UP000222016">
    <property type="component" value="Genome"/>
</dbReference>
<feature type="domain" description="YspA cpYpsA-related SLOG" evidence="1">
    <location>
        <begin position="1"/>
        <end position="64"/>
    </location>
</feature>
<protein>
    <recommendedName>
        <fullName evidence="1">YspA cpYpsA-related SLOG domain-containing protein</fullName>
    </recommendedName>
</protein>
<organism evidence="2 3">
    <name type="scientific">Klebsiella phage vB_KpnM_KpV52</name>
    <dbReference type="NCBI Taxonomy" id="1912321"/>
    <lineage>
        <taxon>Viruses</taxon>
        <taxon>Duplodnaviria</taxon>
        <taxon>Heunggongvirae</taxon>
        <taxon>Uroviricota</taxon>
        <taxon>Caudoviricetes</taxon>
        <taxon>Jameshumphriesvirinae</taxon>
        <taxon>Sircambvirus</taxon>
        <taxon>Sircambvirus KpV52</taxon>
        <taxon>Jedunavirus KpV80</taxon>
    </lineage>
</organism>
<evidence type="ECO:0000259" key="1">
    <source>
        <dbReference type="Pfam" id="PF10686"/>
    </source>
</evidence>
<dbReference type="OrthoDB" id="13008at10239"/>
<keyword evidence="3" id="KW-1185">Reference proteome</keyword>